<dbReference type="EMBL" id="JBFRYA010000003">
    <property type="protein sequence ID" value="MEX1668295.1"/>
    <property type="molecule type" value="Genomic_DNA"/>
</dbReference>
<evidence type="ECO:0000256" key="1">
    <source>
        <dbReference type="SAM" id="Phobius"/>
    </source>
</evidence>
<evidence type="ECO:0000313" key="2">
    <source>
        <dbReference type="EMBL" id="MEX1668295.1"/>
    </source>
</evidence>
<protein>
    <submittedName>
        <fullName evidence="2">Uncharacterized protein</fullName>
    </submittedName>
</protein>
<keyword evidence="1" id="KW-1133">Transmembrane helix</keyword>
<evidence type="ECO:0000313" key="3">
    <source>
        <dbReference type="Proteomes" id="UP001557485"/>
    </source>
</evidence>
<organism evidence="2 3">
    <name type="scientific">Zhongshania guokunii</name>
    <dbReference type="NCBI Taxonomy" id="641783"/>
    <lineage>
        <taxon>Bacteria</taxon>
        <taxon>Pseudomonadati</taxon>
        <taxon>Pseudomonadota</taxon>
        <taxon>Gammaproteobacteria</taxon>
        <taxon>Cellvibrionales</taxon>
        <taxon>Spongiibacteraceae</taxon>
        <taxon>Zhongshania</taxon>
    </lineage>
</organism>
<accession>A0ABV3U315</accession>
<feature type="transmembrane region" description="Helical" evidence="1">
    <location>
        <begin position="18"/>
        <end position="36"/>
    </location>
</feature>
<proteinExistence type="predicted"/>
<comment type="caution">
    <text evidence="2">The sequence shown here is derived from an EMBL/GenBank/DDBJ whole genome shotgun (WGS) entry which is preliminary data.</text>
</comment>
<keyword evidence="1" id="KW-0472">Membrane</keyword>
<gene>
    <name evidence="2" type="ORF">AB4876_05185</name>
</gene>
<dbReference type="RefSeq" id="WP_368380584.1">
    <property type="nucleotide sequence ID" value="NZ_JBFRYA010000003.1"/>
</dbReference>
<keyword evidence="1" id="KW-0812">Transmembrane</keyword>
<reference evidence="2 3" key="1">
    <citation type="journal article" date="2011" name="Int. J. Syst. Evol. Microbiol.">
        <title>Zhongshania antarctica gen. nov., sp. nov. and Zhongshania guokunii sp. nov., gammaproteobacteria respectively isolated from coastal attached (fast) ice and surface seawater of the Antarctic.</title>
        <authorList>
            <person name="Li H.J."/>
            <person name="Zhang X.Y."/>
            <person name="Chen C.X."/>
            <person name="Zhang Y.J."/>
            <person name="Gao Z.M."/>
            <person name="Yu Y."/>
            <person name="Chen X.L."/>
            <person name="Chen B."/>
            <person name="Zhang Y.Z."/>
        </authorList>
    </citation>
    <scope>NUCLEOTIDE SEQUENCE [LARGE SCALE GENOMIC DNA]</scope>
    <source>
        <strain evidence="2 3">ZS6-22T</strain>
    </source>
</reference>
<feature type="transmembrane region" description="Helical" evidence="1">
    <location>
        <begin position="42"/>
        <end position="59"/>
    </location>
</feature>
<name>A0ABV3U315_9GAMM</name>
<keyword evidence="3" id="KW-1185">Reference proteome</keyword>
<sequence length="176" mass="20054">MIFNNRTIEKQRAQSPPWVSLIIAAFVAIFTVGLFSFTHDHILLWFVGLFGAAYILARGTMGIRSWIREDGDGKYMLCLRDNVSRANAYIPFEYISNTELCDYAIWPQDNTPPAYRDLPYHRTYTQFGYRGAGLLVCYTSPPHLGGDGLLRSWLIPAPRAAEFLELLNDKHGPNHK</sequence>
<dbReference type="Proteomes" id="UP001557485">
    <property type="component" value="Unassembled WGS sequence"/>
</dbReference>